<evidence type="ECO:0000256" key="1">
    <source>
        <dbReference type="ARBA" id="ARBA00022837"/>
    </source>
</evidence>
<dbReference type="SMART" id="SM00054">
    <property type="entry name" value="EFh"/>
    <property type="match status" value="2"/>
</dbReference>
<comment type="caution">
    <text evidence="5">The sequence shown here is derived from an EMBL/GenBank/DDBJ whole genome shotgun (WGS) entry which is preliminary data.</text>
</comment>
<keyword evidence="3" id="KW-1133">Transmembrane helix</keyword>
<feature type="transmembrane region" description="Helical" evidence="3">
    <location>
        <begin position="1509"/>
        <end position="1535"/>
    </location>
</feature>
<feature type="transmembrane region" description="Helical" evidence="3">
    <location>
        <begin position="1192"/>
        <end position="1216"/>
    </location>
</feature>
<keyword evidence="3" id="KW-0472">Membrane</keyword>
<dbReference type="EMBL" id="CAMXCT010001913">
    <property type="protein sequence ID" value="CAI3994139.1"/>
    <property type="molecule type" value="Genomic_DNA"/>
</dbReference>
<accession>A0A9P1CL34</accession>
<feature type="domain" description="EF-hand" evidence="4">
    <location>
        <begin position="1429"/>
        <end position="1457"/>
    </location>
</feature>
<dbReference type="InterPro" id="IPR000884">
    <property type="entry name" value="TSP1_rpt"/>
</dbReference>
<evidence type="ECO:0000256" key="3">
    <source>
        <dbReference type="SAM" id="Phobius"/>
    </source>
</evidence>
<dbReference type="PROSITE" id="PS00018">
    <property type="entry name" value="EF_HAND_1"/>
    <property type="match status" value="2"/>
</dbReference>
<sequence>MPGVKAALSKTFGSFEQNTHARRCFRLCSFLVVLLLFYFFLVAFNLHFVRRVPVQYTYGDRLEITVASCDVVLESGPKRTIAIEGLLMDLKIERTMESLDVVRITNAQNFRGCDDQPRKDCKRLCNVVATVPSDNPPDTVWIQQVNNDQADHVDVNIDGVILNNLMIRGGGGNWWDKAGPSLEVFMRNSTTTGWMYITLAKGQATLQNTLHSGTADVRSDGSVTMRGVRHTGPILLNWRQPNNQACFVAEPNELVLPDEKGAFSLCDSLYHKSNFQTFYDTSKDFFLDRAEFGAALVTMPYCCGGSCPHSSWCDGTLYKVFDFGSADSTGASFANRAEVLSANTVFDKLKELGWAGMIPYCFREAKLMQPMDRVRSVEGWPSLVPWAGDATAPSPPSFASCVRHAQCTTGYCDNSTNTCAPHPSVTFDVVYGNWTSCDKPCGGGQQTRDKVCLGSDGLKYPAYLCPTLTSNVDTQDCNTMACNLPAVPTNISFGLDMDMRSDWIDITVTANLPSGATALQLRYLAPTGAMLDTVVDEVLENECQLNLCTLRAQEKMGMLKHPGCGMLPLYVDRLLLLAKNADGLGPPTTTEGIITDRIGQTGSFQKFTVQSEAGMVHFSVGGYSSSSGTWAPADRLPGIRMHLPDARLMMRTVGPRFGDPESVDHGVVVIDTVAVPGIPATRWVYATRPVFLSMDPSILTFLSASILKPEILNFRISYLDLSCSASTVGSIPDHPSSADFQRLEMQTLFASMYDQLQKALRSDGLASRQKLRGELVLLDPDHRVKPQRSKYWVFYEGANGDTLMKERDVHALDQLQDAATGLSLACGGLASLLFTFVFFKLARKGIRARNMEKRAQTTLLKQKLGEIKDKEENKLDETLGTAMQIHAAEGNPFLQPLLLIDLLVQPGRGCQYGGGVQGSLGKKMQEVWVHLTHVLEPILSKLLNSLSRFCHEHLVVKHPQHHKSPAQVVPEPAKEAEKSPKDPKETRINMPAAPAGQEDKRPFIYMRHFRATYTQYCIKHSLEPVQSRDEIIRFLVNKYNLRSTRETVWRIRGVRWRQDSEPVAVAPTKPESGEEETSLWKFMNAKAVVTKDRRNHWLDMKNNRLPSGALQKGIRQRYMEWCEQKEEMPVESLHLDPLSDESEEKGLTAWALTNDCNYQEVEVQKILHCSLAPEPNLVLDCRQIRCIGAKDLLQTWVLVDIVVLISPALLCCLNALGAQQVYAQTTVTETPVQMMDVLGTALPYIGYDSGGKQVLFLTSFILATQFVYIVLATVRVLLHYVCPERRIKRWYDWLFEVILFLEVIGIATWVGVTASWCILATILSPVKYLPYGTAVIIFGVVVVTLWKELNDAAAAMRKKAFAMIDGKLQSCLRTIEQEIQLQRHQSALMSGLRKLEAKRAQVKKKVDESQAGFDEFHQERVRRKVTPGDVFSTLDADQSGTITIKEFKKLFVAMNSSLDPNMIEKMFAYADSDGSGLITQDEFEEAWDFLTEHLVNKVLHELGFGPTDILIAIIMSALTLLCFFFFIFFAMQGWYNDTSFQSCVQSALVAGSGKAPEGSGSSMFQSISTVFTGSSLASIMGCCHQEQSITTQYPLIQQDVHGFV</sequence>
<keyword evidence="7" id="KW-1185">Reference proteome</keyword>
<dbReference type="CDD" id="cd00051">
    <property type="entry name" value="EFh"/>
    <property type="match status" value="1"/>
</dbReference>
<dbReference type="InterPro" id="IPR002048">
    <property type="entry name" value="EF_hand_dom"/>
</dbReference>
<dbReference type="EMBL" id="CAMXCT030001913">
    <property type="protein sequence ID" value="CAL4781451.1"/>
    <property type="molecule type" value="Genomic_DNA"/>
</dbReference>
<reference evidence="5" key="1">
    <citation type="submission" date="2022-10" db="EMBL/GenBank/DDBJ databases">
        <authorList>
            <person name="Chen Y."/>
            <person name="Dougan E. K."/>
            <person name="Chan C."/>
            <person name="Rhodes N."/>
            <person name="Thang M."/>
        </authorList>
    </citation>
    <scope>NUCLEOTIDE SEQUENCE</scope>
</reference>
<dbReference type="SUPFAM" id="SSF47473">
    <property type="entry name" value="EF-hand"/>
    <property type="match status" value="1"/>
</dbReference>
<dbReference type="SMART" id="SM00209">
    <property type="entry name" value="TSP1"/>
    <property type="match status" value="1"/>
</dbReference>
<dbReference type="GO" id="GO:0005509">
    <property type="term" value="F:calcium ion binding"/>
    <property type="evidence" value="ECO:0007669"/>
    <property type="project" value="InterPro"/>
</dbReference>
<organism evidence="5">
    <name type="scientific">Cladocopium goreaui</name>
    <dbReference type="NCBI Taxonomy" id="2562237"/>
    <lineage>
        <taxon>Eukaryota</taxon>
        <taxon>Sar</taxon>
        <taxon>Alveolata</taxon>
        <taxon>Dinophyceae</taxon>
        <taxon>Suessiales</taxon>
        <taxon>Symbiodiniaceae</taxon>
        <taxon>Cladocopium</taxon>
    </lineage>
</organism>
<evidence type="ECO:0000313" key="6">
    <source>
        <dbReference type="EMBL" id="CAL4781451.1"/>
    </source>
</evidence>
<evidence type="ECO:0000313" key="7">
    <source>
        <dbReference type="Proteomes" id="UP001152797"/>
    </source>
</evidence>
<protein>
    <submittedName>
        <fullName evidence="6">EF-hand domain-containing protein</fullName>
    </submittedName>
</protein>
<proteinExistence type="predicted"/>
<dbReference type="Pfam" id="PF13499">
    <property type="entry name" value="EF-hand_7"/>
    <property type="match status" value="1"/>
</dbReference>
<feature type="transmembrane region" description="Helical" evidence="3">
    <location>
        <begin position="822"/>
        <end position="842"/>
    </location>
</feature>
<evidence type="ECO:0000259" key="4">
    <source>
        <dbReference type="PROSITE" id="PS50222"/>
    </source>
</evidence>
<keyword evidence="3" id="KW-0812">Transmembrane</keyword>
<dbReference type="PROSITE" id="PS50222">
    <property type="entry name" value="EF_HAND_2"/>
    <property type="match status" value="2"/>
</dbReference>
<feature type="transmembrane region" description="Helical" evidence="3">
    <location>
        <begin position="1254"/>
        <end position="1278"/>
    </location>
</feature>
<dbReference type="Proteomes" id="UP001152797">
    <property type="component" value="Unassembled WGS sequence"/>
</dbReference>
<feature type="domain" description="EF-hand" evidence="4">
    <location>
        <begin position="1458"/>
        <end position="1493"/>
    </location>
</feature>
<feature type="region of interest" description="Disordered" evidence="2">
    <location>
        <begin position="960"/>
        <end position="994"/>
    </location>
</feature>
<feature type="transmembrane region" description="Helical" evidence="3">
    <location>
        <begin position="27"/>
        <end position="48"/>
    </location>
</feature>
<name>A0A9P1CL34_9DINO</name>
<reference evidence="6 7" key="2">
    <citation type="submission" date="2024-05" db="EMBL/GenBank/DDBJ databases">
        <authorList>
            <person name="Chen Y."/>
            <person name="Shah S."/>
            <person name="Dougan E. K."/>
            <person name="Thang M."/>
            <person name="Chan C."/>
        </authorList>
    </citation>
    <scope>NUCLEOTIDE SEQUENCE [LARGE SCALE GENOMIC DNA]</scope>
</reference>
<feature type="compositionally biased region" description="Basic and acidic residues" evidence="2">
    <location>
        <begin position="972"/>
        <end position="987"/>
    </location>
</feature>
<dbReference type="Gene3D" id="1.10.238.10">
    <property type="entry name" value="EF-hand"/>
    <property type="match status" value="1"/>
</dbReference>
<gene>
    <name evidence="5" type="ORF">C1SCF055_LOCUS20811</name>
</gene>
<dbReference type="EMBL" id="CAMXCT020001913">
    <property type="protein sequence ID" value="CAL1147514.1"/>
    <property type="molecule type" value="Genomic_DNA"/>
</dbReference>
<evidence type="ECO:0000256" key="2">
    <source>
        <dbReference type="SAM" id="MobiDB-lite"/>
    </source>
</evidence>
<dbReference type="Gene3D" id="2.20.100.10">
    <property type="entry name" value="Thrombospondin type-1 (TSP1) repeat"/>
    <property type="match status" value="1"/>
</dbReference>
<dbReference type="InterPro" id="IPR036383">
    <property type="entry name" value="TSP1_rpt_sf"/>
</dbReference>
<evidence type="ECO:0000313" key="5">
    <source>
        <dbReference type="EMBL" id="CAI3994139.1"/>
    </source>
</evidence>
<dbReference type="InterPro" id="IPR011992">
    <property type="entry name" value="EF-hand-dom_pair"/>
</dbReference>
<dbReference type="SUPFAM" id="SSF82895">
    <property type="entry name" value="TSP-1 type 1 repeat"/>
    <property type="match status" value="1"/>
</dbReference>
<dbReference type="Pfam" id="PF19030">
    <property type="entry name" value="TSP1_ADAMTS"/>
    <property type="match status" value="1"/>
</dbReference>
<keyword evidence="1" id="KW-0106">Calcium</keyword>
<feature type="transmembrane region" description="Helical" evidence="3">
    <location>
        <begin position="1328"/>
        <end position="1349"/>
    </location>
</feature>
<dbReference type="OrthoDB" id="9948486at2759"/>
<dbReference type="InterPro" id="IPR018247">
    <property type="entry name" value="EF_Hand_1_Ca_BS"/>
</dbReference>
<dbReference type="PROSITE" id="PS50092">
    <property type="entry name" value="TSP1"/>
    <property type="match status" value="1"/>
</dbReference>
<feature type="transmembrane region" description="Helical" evidence="3">
    <location>
        <begin position="1299"/>
        <end position="1322"/>
    </location>
</feature>